<organism evidence="4">
    <name type="scientific">Candidatus Heimdallarchaeum aukensis</name>
    <dbReference type="NCBI Taxonomy" id="2876573"/>
    <lineage>
        <taxon>Archaea</taxon>
        <taxon>Promethearchaeati</taxon>
        <taxon>Candidatus Heimdallarchaeota</taxon>
        <taxon>Candidatus Heimdallarchaeia (ex Rinke et al. 2021) (nom. nud.)</taxon>
        <taxon>Candidatus Heimdallarchaeales</taxon>
        <taxon>Candidatus Heimdallarchaeaceae</taxon>
        <taxon>Candidatus Heimdallarchaeum</taxon>
    </lineage>
</organism>
<dbReference type="SMART" id="SM00175">
    <property type="entry name" value="RAB"/>
    <property type="match status" value="1"/>
</dbReference>
<evidence type="ECO:0000256" key="2">
    <source>
        <dbReference type="ARBA" id="ARBA00022741"/>
    </source>
</evidence>
<dbReference type="InterPro" id="IPR005225">
    <property type="entry name" value="Small_GTP-bd"/>
</dbReference>
<dbReference type="PROSITE" id="PS51417">
    <property type="entry name" value="ARF"/>
    <property type="match status" value="1"/>
</dbReference>
<dbReference type="GO" id="GO:0005525">
    <property type="term" value="F:GTP binding"/>
    <property type="evidence" value="ECO:0007669"/>
    <property type="project" value="UniProtKB-KW"/>
</dbReference>
<dbReference type="SMART" id="SM00177">
    <property type="entry name" value="ARF"/>
    <property type="match status" value="1"/>
</dbReference>
<proteinExistence type="inferred from homology"/>
<gene>
    <name evidence="4" type="ORF">K9W45_02065</name>
</gene>
<accession>A0A9Y1BLL1</accession>
<dbReference type="InterPro" id="IPR006689">
    <property type="entry name" value="Small_GTPase_ARF/SAR"/>
</dbReference>
<dbReference type="PROSITE" id="PS51419">
    <property type="entry name" value="RAB"/>
    <property type="match status" value="1"/>
</dbReference>
<evidence type="ECO:0000313" key="4">
    <source>
        <dbReference type="EMBL" id="UJG41259.1"/>
    </source>
</evidence>
<reference evidence="4" key="1">
    <citation type="journal article" date="2022" name="Nat. Microbiol.">
        <title>Unique mobile elements and scalable gene flow at the prokaryote-eukaryote boundary revealed by circularized Asgard archaea genomes.</title>
        <authorList>
            <person name="Wu F."/>
            <person name="Speth D.R."/>
            <person name="Philosof A."/>
            <person name="Cremiere A."/>
            <person name="Narayanan A."/>
            <person name="Barco R.A."/>
            <person name="Connon S.A."/>
            <person name="Amend J.P."/>
            <person name="Antoshechkin I.A."/>
            <person name="Orphan V.J."/>
        </authorList>
    </citation>
    <scope>NUCLEOTIDE SEQUENCE</scope>
    <source>
        <strain evidence="4">PM71</strain>
    </source>
</reference>
<dbReference type="InterPro" id="IPR024156">
    <property type="entry name" value="Small_GTPase_ARF"/>
</dbReference>
<dbReference type="Proteomes" id="UP001201020">
    <property type="component" value="Chromosome"/>
</dbReference>
<evidence type="ECO:0000256" key="1">
    <source>
        <dbReference type="ARBA" id="ARBA00010290"/>
    </source>
</evidence>
<dbReference type="NCBIfam" id="TIGR00231">
    <property type="entry name" value="small_GTP"/>
    <property type="match status" value="1"/>
</dbReference>
<evidence type="ECO:0000256" key="3">
    <source>
        <dbReference type="ARBA" id="ARBA00023134"/>
    </source>
</evidence>
<dbReference type="SMART" id="SM00178">
    <property type="entry name" value="SAR"/>
    <property type="match status" value="1"/>
</dbReference>
<dbReference type="AlphaFoldDB" id="A0A9Y1BLL1"/>
<dbReference type="SMART" id="SM00173">
    <property type="entry name" value="RAS"/>
    <property type="match status" value="1"/>
</dbReference>
<dbReference type="EMBL" id="CP084166">
    <property type="protein sequence ID" value="UJG41259.1"/>
    <property type="molecule type" value="Genomic_DNA"/>
</dbReference>
<dbReference type="Gene3D" id="3.40.50.300">
    <property type="entry name" value="P-loop containing nucleotide triphosphate hydrolases"/>
    <property type="match status" value="1"/>
</dbReference>
<dbReference type="Pfam" id="PF00025">
    <property type="entry name" value="Arf"/>
    <property type="match status" value="1"/>
</dbReference>
<dbReference type="SUPFAM" id="SSF52540">
    <property type="entry name" value="P-loop containing nucleoside triphosphate hydrolases"/>
    <property type="match status" value="1"/>
</dbReference>
<protein>
    <submittedName>
        <fullName evidence="4">ADP-ribosylation factor-like protein</fullName>
    </submittedName>
</protein>
<name>A0A9Y1BLL1_9ARCH</name>
<dbReference type="GO" id="GO:0003924">
    <property type="term" value="F:GTPase activity"/>
    <property type="evidence" value="ECO:0007669"/>
    <property type="project" value="InterPro"/>
</dbReference>
<dbReference type="PRINTS" id="PR00328">
    <property type="entry name" value="SAR1GTPBP"/>
</dbReference>
<sequence length="187" mass="21060">MSSKLSFSSWLRKKLKSEKKAKIIVLGLDSAGKTTLMKYVNTGDFQDTVPTIGQNIDTVNFADWNITIVDVAGQKQFRFLWEVHYPGSSAVIFVIDAADIERLPEARDILKVHVFNNPYLEKIPCLIIANKQDLPESIQAPMLIQLLGLHLEMKDRTFAVFDCSAINGTGVNEAFTWLVNQLEMKKS</sequence>
<comment type="similarity">
    <text evidence="1">Belongs to the small GTPase superfamily. Arf family.</text>
</comment>
<keyword evidence="2" id="KW-0547">Nucleotide-binding</keyword>
<dbReference type="CDD" id="cd00878">
    <property type="entry name" value="Arf_Arl"/>
    <property type="match status" value="1"/>
</dbReference>
<keyword evidence="3" id="KW-0342">GTP-binding</keyword>
<dbReference type="PANTHER" id="PTHR11711">
    <property type="entry name" value="ADP RIBOSYLATION FACTOR-RELATED"/>
    <property type="match status" value="1"/>
</dbReference>
<dbReference type="FunFam" id="3.40.50.300:FF:001166">
    <property type="entry name" value="ADP-ribosylation factor D"/>
    <property type="match status" value="1"/>
</dbReference>
<dbReference type="InterPro" id="IPR027417">
    <property type="entry name" value="P-loop_NTPase"/>
</dbReference>